<evidence type="ECO:0000313" key="2">
    <source>
        <dbReference type="EMBL" id="CAH0395251.1"/>
    </source>
</evidence>
<feature type="compositionally biased region" description="Polar residues" evidence="1">
    <location>
        <begin position="153"/>
        <end position="162"/>
    </location>
</feature>
<name>A0A9P0F9L5_BEMTA</name>
<dbReference type="Proteomes" id="UP001152759">
    <property type="component" value="Chromosome 9"/>
</dbReference>
<protein>
    <submittedName>
        <fullName evidence="2">Uncharacterized protein</fullName>
    </submittedName>
</protein>
<organism evidence="2 3">
    <name type="scientific">Bemisia tabaci</name>
    <name type="common">Sweetpotato whitefly</name>
    <name type="synonym">Aleurodes tabaci</name>
    <dbReference type="NCBI Taxonomy" id="7038"/>
    <lineage>
        <taxon>Eukaryota</taxon>
        <taxon>Metazoa</taxon>
        <taxon>Ecdysozoa</taxon>
        <taxon>Arthropoda</taxon>
        <taxon>Hexapoda</taxon>
        <taxon>Insecta</taxon>
        <taxon>Pterygota</taxon>
        <taxon>Neoptera</taxon>
        <taxon>Paraneoptera</taxon>
        <taxon>Hemiptera</taxon>
        <taxon>Sternorrhyncha</taxon>
        <taxon>Aleyrodoidea</taxon>
        <taxon>Aleyrodidae</taxon>
        <taxon>Aleyrodinae</taxon>
        <taxon>Bemisia</taxon>
    </lineage>
</organism>
<keyword evidence="3" id="KW-1185">Reference proteome</keyword>
<proteinExistence type="predicted"/>
<gene>
    <name evidence="2" type="ORF">BEMITA_LOCUS13462</name>
</gene>
<reference evidence="2" key="1">
    <citation type="submission" date="2021-12" db="EMBL/GenBank/DDBJ databases">
        <authorList>
            <person name="King R."/>
        </authorList>
    </citation>
    <scope>NUCLEOTIDE SEQUENCE</scope>
</reference>
<sequence>MVDQSTEREASYANGSAEKYVSVGFHQRYLPFQAAPTCIVPLGVNAKDIRGPNHEYIMNDDPCVKYRDNLYSKKNRQRRLDCRKAADRMWAAVSKAKLNCLDIYHGQCIRNDATGMGACYVLVRRARYPNSFFLVLLDSYCKRLRLQASNNIDPPVNASNAVNPDDNTDAGDDDY</sequence>
<dbReference type="AlphaFoldDB" id="A0A9P0F9L5"/>
<feature type="compositionally biased region" description="Acidic residues" evidence="1">
    <location>
        <begin position="166"/>
        <end position="175"/>
    </location>
</feature>
<accession>A0A9P0F9L5</accession>
<evidence type="ECO:0000313" key="3">
    <source>
        <dbReference type="Proteomes" id="UP001152759"/>
    </source>
</evidence>
<feature type="region of interest" description="Disordered" evidence="1">
    <location>
        <begin position="153"/>
        <end position="175"/>
    </location>
</feature>
<evidence type="ECO:0000256" key="1">
    <source>
        <dbReference type="SAM" id="MobiDB-lite"/>
    </source>
</evidence>
<dbReference type="EMBL" id="OU963870">
    <property type="protein sequence ID" value="CAH0395251.1"/>
    <property type="molecule type" value="Genomic_DNA"/>
</dbReference>